<dbReference type="PANTHER" id="PTHR46268:SF6">
    <property type="entry name" value="UNIVERSAL STRESS PROTEIN UP12"/>
    <property type="match status" value="1"/>
</dbReference>
<dbReference type="CDD" id="cd00293">
    <property type="entry name" value="USP-like"/>
    <property type="match status" value="1"/>
</dbReference>
<keyword evidence="4" id="KW-1185">Reference proteome</keyword>
<comment type="caution">
    <text evidence="3">The sequence shown here is derived from an EMBL/GenBank/DDBJ whole genome shotgun (WGS) entry which is preliminary data.</text>
</comment>
<name>A0A8J6ZAP0_9RHOB</name>
<dbReference type="PRINTS" id="PR01438">
    <property type="entry name" value="UNVRSLSTRESS"/>
</dbReference>
<organism evidence="3 4">
    <name type="scientific">Mangrovicoccus algicola</name>
    <dbReference type="NCBI Taxonomy" id="2771008"/>
    <lineage>
        <taxon>Bacteria</taxon>
        <taxon>Pseudomonadati</taxon>
        <taxon>Pseudomonadota</taxon>
        <taxon>Alphaproteobacteria</taxon>
        <taxon>Rhodobacterales</taxon>
        <taxon>Paracoccaceae</taxon>
        <taxon>Mangrovicoccus</taxon>
    </lineage>
</organism>
<feature type="domain" description="UspA" evidence="2">
    <location>
        <begin position="1"/>
        <end position="144"/>
    </location>
</feature>
<dbReference type="InterPro" id="IPR006015">
    <property type="entry name" value="Universal_stress_UspA"/>
</dbReference>
<reference evidence="3" key="1">
    <citation type="submission" date="2020-09" db="EMBL/GenBank/DDBJ databases">
        <title>A novel bacterium of genus Mangrovicoccus, isolated from South China Sea.</title>
        <authorList>
            <person name="Huang H."/>
            <person name="Mo K."/>
            <person name="Hu Y."/>
        </authorList>
    </citation>
    <scope>NUCLEOTIDE SEQUENCE</scope>
    <source>
        <strain evidence="3">HB182678</strain>
    </source>
</reference>
<dbReference type="Gene3D" id="3.40.50.620">
    <property type="entry name" value="HUPs"/>
    <property type="match status" value="1"/>
</dbReference>
<dbReference type="InterPro" id="IPR014729">
    <property type="entry name" value="Rossmann-like_a/b/a_fold"/>
</dbReference>
<evidence type="ECO:0000259" key="2">
    <source>
        <dbReference type="Pfam" id="PF00582"/>
    </source>
</evidence>
<dbReference type="PANTHER" id="PTHR46268">
    <property type="entry name" value="STRESS RESPONSE PROTEIN NHAX"/>
    <property type="match status" value="1"/>
</dbReference>
<dbReference type="Proteomes" id="UP000609121">
    <property type="component" value="Unassembled WGS sequence"/>
</dbReference>
<dbReference type="AlphaFoldDB" id="A0A8J6ZAP0"/>
<evidence type="ECO:0000313" key="4">
    <source>
        <dbReference type="Proteomes" id="UP000609121"/>
    </source>
</evidence>
<comment type="similarity">
    <text evidence="1">Belongs to the universal stress protein A family.</text>
</comment>
<dbReference type="SUPFAM" id="SSF52402">
    <property type="entry name" value="Adenine nucleotide alpha hydrolases-like"/>
    <property type="match status" value="1"/>
</dbReference>
<gene>
    <name evidence="3" type="ORF">ICN82_14885</name>
</gene>
<dbReference type="Pfam" id="PF00582">
    <property type="entry name" value="Usp"/>
    <property type="match status" value="1"/>
</dbReference>
<evidence type="ECO:0000256" key="1">
    <source>
        <dbReference type="ARBA" id="ARBA00008791"/>
    </source>
</evidence>
<dbReference type="EMBL" id="JACVXA010000048">
    <property type="protein sequence ID" value="MBE3639485.1"/>
    <property type="molecule type" value="Genomic_DNA"/>
</dbReference>
<evidence type="ECO:0000313" key="3">
    <source>
        <dbReference type="EMBL" id="MBE3639485.1"/>
    </source>
</evidence>
<dbReference type="RefSeq" id="WP_193184211.1">
    <property type="nucleotide sequence ID" value="NZ_JACVXA010000048.1"/>
</dbReference>
<accession>A0A8J6ZAP0</accession>
<dbReference type="InterPro" id="IPR006016">
    <property type="entry name" value="UspA"/>
</dbReference>
<proteinExistence type="inferred from homology"/>
<sequence length="144" mass="15544">MSSTIVVAHDGSDSSERAMAFAVDRAGVIGGAVLVAHVLEWSPYAFLTKEELEERHVRRREELERAEAALLRPVLERHAASGVPITTEMRYGHVAETLIRIATQAQAVQVVIGRRGQGGFANRFFGSVAGSLVQACPVPLTIVP</sequence>
<protein>
    <submittedName>
        <fullName evidence="3">Universal stress protein</fullName>
    </submittedName>
</protein>